<name>A0A8K0DD80_IGNLU</name>
<evidence type="ECO:0008006" key="4">
    <source>
        <dbReference type="Google" id="ProtNLM"/>
    </source>
</evidence>
<feature type="region of interest" description="Disordered" evidence="1">
    <location>
        <begin position="512"/>
        <end position="589"/>
    </location>
</feature>
<feature type="compositionally biased region" description="Basic and acidic residues" evidence="1">
    <location>
        <begin position="683"/>
        <end position="695"/>
    </location>
</feature>
<feature type="region of interest" description="Disordered" evidence="1">
    <location>
        <begin position="458"/>
        <end position="482"/>
    </location>
</feature>
<organism evidence="2 3">
    <name type="scientific">Ignelater luminosus</name>
    <name type="common">Cucubano</name>
    <name type="synonym">Pyrophorus luminosus</name>
    <dbReference type="NCBI Taxonomy" id="2038154"/>
    <lineage>
        <taxon>Eukaryota</taxon>
        <taxon>Metazoa</taxon>
        <taxon>Ecdysozoa</taxon>
        <taxon>Arthropoda</taxon>
        <taxon>Hexapoda</taxon>
        <taxon>Insecta</taxon>
        <taxon>Pterygota</taxon>
        <taxon>Neoptera</taxon>
        <taxon>Endopterygota</taxon>
        <taxon>Coleoptera</taxon>
        <taxon>Polyphaga</taxon>
        <taxon>Elateriformia</taxon>
        <taxon>Elateroidea</taxon>
        <taxon>Elateridae</taxon>
        <taxon>Agrypninae</taxon>
        <taxon>Pyrophorini</taxon>
        <taxon>Ignelater</taxon>
    </lineage>
</organism>
<feature type="region of interest" description="Disordered" evidence="1">
    <location>
        <begin position="422"/>
        <end position="444"/>
    </location>
</feature>
<dbReference type="EMBL" id="VTPC01000880">
    <property type="protein sequence ID" value="KAF2904013.1"/>
    <property type="molecule type" value="Genomic_DNA"/>
</dbReference>
<feature type="compositionally biased region" description="Basic and acidic residues" evidence="1">
    <location>
        <begin position="200"/>
        <end position="211"/>
    </location>
</feature>
<evidence type="ECO:0000256" key="1">
    <source>
        <dbReference type="SAM" id="MobiDB-lite"/>
    </source>
</evidence>
<sequence>MSKVERKEYQETKIMKTVSPVRGGTLRGSAQDLAQFDNNLDYLLEDLQSSVAKPAGSGSSSTYRETRVTRDVDHGRSNSLNRVTHLKASNPVTEYSSDDSYSYTNPDGSRSIKSVKKETYSYSTSNDVAPEKIRMQNNINQLDSLLDDLKQVKQGGANNSVGVDPGLVETNKSKVMMGRKVVERELHYGDTPPRSASRQRTLERSDREGSVTREIQYIDEGTYGETRPIRYTPSPSHSQSSTLTKQKKVTNVQTYPVEVMETTTPDINPEILSNLDPDLLPSGNTKVTTTIKTYTYEIPGTGYKPSSGMSPDSEKYVYSPNQSQTTPSKSFVYSKVENSDVTNTVAHPPPSEQRTLKTNIYKETTTTNQNVPPYQRPTPPPGAETTILKETTTTRNYQPGYHGYPDSSPPGKQTYIYNETTTTRNINEGYPDEPPYHGRPIRQQDVPPRKDVYIVKETHNTTSNTSPYPNGYPPQEPGSKTVIYKHDTHTTNYAAPPPRQAPPNTTVIYKTETNTTENYPYPGRPDDSPRSRRPNEPPYDPNNVNITYKRTSHTTTSNKYGGYPPGGEESQPLLRPQPFPHDGELDGPPRRVDELMANIGNEPPDSPLNAGYQAHEAELAHQKKVDTLKQQQQEVNDLQKKDRNAPPTKNITGPPVYYPPGHEMFAKKEESGAWRAEGAMARESGKYKYEAESSSKSKSRSGAAIVPVCLPLCCGIPCTII</sequence>
<dbReference type="PANTHER" id="PTHR41156:SF1">
    <property type="entry name" value="ZASP-LIKE MOTIF DOMAIN-CONTAINING PROTEIN"/>
    <property type="match status" value="1"/>
</dbReference>
<dbReference type="OrthoDB" id="6372047at2759"/>
<feature type="compositionally biased region" description="Polar residues" evidence="1">
    <location>
        <begin position="51"/>
        <end position="63"/>
    </location>
</feature>
<accession>A0A8K0DD80</accession>
<feature type="compositionally biased region" description="Polar residues" evidence="1">
    <location>
        <begin position="319"/>
        <end position="328"/>
    </location>
</feature>
<evidence type="ECO:0000313" key="3">
    <source>
        <dbReference type="Proteomes" id="UP000801492"/>
    </source>
</evidence>
<feature type="region of interest" description="Disordered" evidence="1">
    <location>
        <begin position="637"/>
        <end position="663"/>
    </location>
</feature>
<dbReference type="Proteomes" id="UP000801492">
    <property type="component" value="Unassembled WGS sequence"/>
</dbReference>
<feature type="region of interest" description="Disordered" evidence="1">
    <location>
        <begin position="184"/>
        <end position="247"/>
    </location>
</feature>
<feature type="compositionally biased region" description="Polar residues" evidence="1">
    <location>
        <begin position="233"/>
        <end position="247"/>
    </location>
</feature>
<feature type="compositionally biased region" description="Basic and acidic residues" evidence="1">
    <location>
        <begin position="64"/>
        <end position="76"/>
    </location>
</feature>
<comment type="caution">
    <text evidence="2">The sequence shown here is derived from an EMBL/GenBank/DDBJ whole genome shotgun (WGS) entry which is preliminary data.</text>
</comment>
<feature type="region of interest" description="Disordered" evidence="1">
    <location>
        <begin position="305"/>
        <end position="328"/>
    </location>
</feature>
<dbReference type="PANTHER" id="PTHR41156">
    <property type="entry name" value="AGAP006184-PA"/>
    <property type="match status" value="1"/>
</dbReference>
<protein>
    <recommendedName>
        <fullName evidence="4">Proteoglycan 4-like</fullName>
    </recommendedName>
</protein>
<proteinExistence type="predicted"/>
<evidence type="ECO:0000313" key="2">
    <source>
        <dbReference type="EMBL" id="KAF2904013.1"/>
    </source>
</evidence>
<feature type="compositionally biased region" description="Polar residues" evidence="1">
    <location>
        <begin position="542"/>
        <end position="559"/>
    </location>
</feature>
<feature type="region of interest" description="Disordered" evidence="1">
    <location>
        <begin position="681"/>
        <end position="702"/>
    </location>
</feature>
<feature type="region of interest" description="Disordered" evidence="1">
    <location>
        <begin position="51"/>
        <end position="111"/>
    </location>
</feature>
<keyword evidence="3" id="KW-1185">Reference proteome</keyword>
<feature type="compositionally biased region" description="Basic and acidic residues" evidence="1">
    <location>
        <begin position="524"/>
        <end position="535"/>
    </location>
</feature>
<dbReference type="AlphaFoldDB" id="A0A8K0DD80"/>
<gene>
    <name evidence="2" type="ORF">ILUMI_02184</name>
</gene>
<reference evidence="2" key="1">
    <citation type="submission" date="2019-08" db="EMBL/GenBank/DDBJ databases">
        <title>The genome of the North American firefly Photinus pyralis.</title>
        <authorList>
            <consortium name="Photinus pyralis genome working group"/>
            <person name="Fallon T.R."/>
            <person name="Sander Lower S.E."/>
            <person name="Weng J.-K."/>
        </authorList>
    </citation>
    <scope>NUCLEOTIDE SEQUENCE</scope>
    <source>
        <strain evidence="2">TRF0915ILg1</strain>
        <tissue evidence="2">Whole body</tissue>
    </source>
</reference>